<dbReference type="Proteomes" id="UP000095283">
    <property type="component" value="Unplaced"/>
</dbReference>
<organism evidence="1 2">
    <name type="scientific">Heterorhabditis bacteriophora</name>
    <name type="common">Entomopathogenic nematode worm</name>
    <dbReference type="NCBI Taxonomy" id="37862"/>
    <lineage>
        <taxon>Eukaryota</taxon>
        <taxon>Metazoa</taxon>
        <taxon>Ecdysozoa</taxon>
        <taxon>Nematoda</taxon>
        <taxon>Chromadorea</taxon>
        <taxon>Rhabditida</taxon>
        <taxon>Rhabditina</taxon>
        <taxon>Rhabditomorpha</taxon>
        <taxon>Strongyloidea</taxon>
        <taxon>Heterorhabditidae</taxon>
        <taxon>Heterorhabditis</taxon>
    </lineage>
</organism>
<reference evidence="2" key="1">
    <citation type="submission" date="2016-11" db="UniProtKB">
        <authorList>
            <consortium name="WormBaseParasite"/>
        </authorList>
    </citation>
    <scope>IDENTIFICATION</scope>
</reference>
<accession>A0A1I7X6G6</accession>
<evidence type="ECO:0000313" key="2">
    <source>
        <dbReference type="WBParaSite" id="Hba_13157"/>
    </source>
</evidence>
<protein>
    <submittedName>
        <fullName evidence="2">Uncharacterized protein</fullName>
    </submittedName>
</protein>
<proteinExistence type="predicted"/>
<keyword evidence="1" id="KW-1185">Reference proteome</keyword>
<name>A0A1I7X6G6_HETBA</name>
<sequence>MRLQWNCECRSKCPSTQFCTFVAFQTLLAGQLRNFRLDCALFDVGVNRYVHRQSVLL</sequence>
<dbReference type="WBParaSite" id="Hba_13157">
    <property type="protein sequence ID" value="Hba_13157"/>
    <property type="gene ID" value="Hba_13157"/>
</dbReference>
<evidence type="ECO:0000313" key="1">
    <source>
        <dbReference type="Proteomes" id="UP000095283"/>
    </source>
</evidence>
<dbReference type="AlphaFoldDB" id="A0A1I7X6G6"/>